<dbReference type="VEuPathDB" id="FungiDB:RhiirFUN_009719"/>
<reference evidence="1 2" key="2">
    <citation type="submission" date="2017-09" db="EMBL/GenBank/DDBJ databases">
        <title>Extensive intraspecific genome diversity in a model arbuscular mycorrhizal fungus.</title>
        <authorList>
            <person name="Chen E.C."/>
            <person name="Morin E."/>
            <person name="Beaudet D."/>
            <person name="Noel J."/>
            <person name="Ndikumana S."/>
            <person name="Charron P."/>
            <person name="St-Onge C."/>
            <person name="Giorgi J."/>
            <person name="Grigoriev I.V."/>
            <person name="Roux C."/>
            <person name="Martin F.M."/>
            <person name="Corradi N."/>
        </authorList>
    </citation>
    <scope>NUCLEOTIDE SEQUENCE [LARGE SCALE GENOMIC DNA]</scope>
    <source>
        <strain evidence="1 2">A5</strain>
    </source>
</reference>
<dbReference type="VEuPathDB" id="FungiDB:FUN_007024"/>
<evidence type="ECO:0000313" key="1">
    <source>
        <dbReference type="EMBL" id="PKC12660.1"/>
    </source>
</evidence>
<dbReference type="VEuPathDB" id="FungiDB:RhiirFUN_009715"/>
<accession>A0A2N0Q0P8</accession>
<evidence type="ECO:0000313" key="2">
    <source>
        <dbReference type="Proteomes" id="UP000232722"/>
    </source>
</evidence>
<sequence length="147" mass="16544">MIAPRVHAQILGVEILYQFSWLYQALLFYHINTLFRILSSLPQCNQGDQKCIFKFSFTLPAIAPFKENETNLDNSNEDDFDTSNGNNIDLTEFDEPKIEVSSIDDILADVHHYVGKLTGDKGIIPSDYLVSFKPEESTGVGAQLVDL</sequence>
<gene>
    <name evidence="1" type="ORF">RhiirA5_496771</name>
</gene>
<dbReference type="EMBL" id="LLXJ01000235">
    <property type="protein sequence ID" value="PKC12660.1"/>
    <property type="molecule type" value="Genomic_DNA"/>
</dbReference>
<proteinExistence type="predicted"/>
<dbReference type="Proteomes" id="UP000232722">
    <property type="component" value="Unassembled WGS sequence"/>
</dbReference>
<comment type="caution">
    <text evidence="1">The sequence shown here is derived from an EMBL/GenBank/DDBJ whole genome shotgun (WGS) entry which is preliminary data.</text>
</comment>
<name>A0A2N0Q0P8_9GLOM</name>
<organism evidence="1 2">
    <name type="scientific">Rhizophagus irregularis</name>
    <dbReference type="NCBI Taxonomy" id="588596"/>
    <lineage>
        <taxon>Eukaryota</taxon>
        <taxon>Fungi</taxon>
        <taxon>Fungi incertae sedis</taxon>
        <taxon>Mucoromycota</taxon>
        <taxon>Glomeromycotina</taxon>
        <taxon>Glomeromycetes</taxon>
        <taxon>Glomerales</taxon>
        <taxon>Glomeraceae</taxon>
        <taxon>Rhizophagus</taxon>
    </lineage>
</organism>
<dbReference type="AlphaFoldDB" id="A0A2N0Q0P8"/>
<reference evidence="1 2" key="1">
    <citation type="submission" date="2016-04" db="EMBL/GenBank/DDBJ databases">
        <title>Genome analyses suggest a sexual origin of heterokaryosis in a supposedly ancient asexual fungus.</title>
        <authorList>
            <person name="Ropars J."/>
            <person name="Sedzielewska K."/>
            <person name="Noel J."/>
            <person name="Charron P."/>
            <person name="Farinelli L."/>
            <person name="Marton T."/>
            <person name="Kruger M."/>
            <person name="Pelin A."/>
            <person name="Brachmann A."/>
            <person name="Corradi N."/>
        </authorList>
    </citation>
    <scope>NUCLEOTIDE SEQUENCE [LARGE SCALE GENOMIC DNA]</scope>
    <source>
        <strain evidence="1 2">A5</strain>
    </source>
</reference>
<protein>
    <submittedName>
        <fullName evidence="1">Uncharacterized protein</fullName>
    </submittedName>
</protein>